<comment type="caution">
    <text evidence="5">The sequence shown here is derived from an EMBL/GenBank/DDBJ whole genome shotgun (WGS) entry which is preliminary data.</text>
</comment>
<evidence type="ECO:0000313" key="5">
    <source>
        <dbReference type="EMBL" id="GAA2435235.1"/>
    </source>
</evidence>
<dbReference type="Proteomes" id="UP001501638">
    <property type="component" value="Unassembled WGS sequence"/>
</dbReference>
<evidence type="ECO:0000259" key="4">
    <source>
        <dbReference type="PROSITE" id="PS51371"/>
    </source>
</evidence>
<dbReference type="EMBL" id="BAAASZ010000017">
    <property type="protein sequence ID" value="GAA2435235.1"/>
    <property type="molecule type" value="Genomic_DNA"/>
</dbReference>
<feature type="domain" description="CBS" evidence="4">
    <location>
        <begin position="21"/>
        <end position="79"/>
    </location>
</feature>
<keyword evidence="6" id="KW-1185">Reference proteome</keyword>
<feature type="compositionally biased region" description="Basic and acidic residues" evidence="3">
    <location>
        <begin position="204"/>
        <end position="214"/>
    </location>
</feature>
<dbReference type="SMART" id="SM00116">
    <property type="entry name" value="CBS"/>
    <property type="match status" value="1"/>
</dbReference>
<evidence type="ECO:0000313" key="6">
    <source>
        <dbReference type="Proteomes" id="UP001501638"/>
    </source>
</evidence>
<feature type="region of interest" description="Disordered" evidence="3">
    <location>
        <begin position="132"/>
        <end position="214"/>
    </location>
</feature>
<dbReference type="Pfam" id="PF00571">
    <property type="entry name" value="CBS"/>
    <property type="match status" value="1"/>
</dbReference>
<dbReference type="PROSITE" id="PS51371">
    <property type="entry name" value="CBS"/>
    <property type="match status" value="1"/>
</dbReference>
<dbReference type="SUPFAM" id="SSF54631">
    <property type="entry name" value="CBS-domain pair"/>
    <property type="match status" value="1"/>
</dbReference>
<accession>A0ABP5WSL6</accession>
<feature type="compositionally biased region" description="Pro residues" evidence="3">
    <location>
        <begin position="159"/>
        <end position="173"/>
    </location>
</feature>
<gene>
    <name evidence="5" type="ORF">GCM10010405_17890</name>
</gene>
<dbReference type="PANTHER" id="PTHR43080:SF29">
    <property type="entry name" value="OS02G0818000 PROTEIN"/>
    <property type="match status" value="1"/>
</dbReference>
<keyword evidence="1 2" id="KW-0129">CBS domain</keyword>
<dbReference type="Gene3D" id="3.10.580.10">
    <property type="entry name" value="CBS-domain"/>
    <property type="match status" value="1"/>
</dbReference>
<dbReference type="InterPro" id="IPR000644">
    <property type="entry name" value="CBS_dom"/>
</dbReference>
<evidence type="ECO:0000256" key="3">
    <source>
        <dbReference type="SAM" id="MobiDB-lite"/>
    </source>
</evidence>
<proteinExistence type="predicted"/>
<evidence type="ECO:0000256" key="2">
    <source>
        <dbReference type="PROSITE-ProRule" id="PRU00703"/>
    </source>
</evidence>
<dbReference type="InterPro" id="IPR046342">
    <property type="entry name" value="CBS_dom_sf"/>
</dbReference>
<organism evidence="5 6">
    <name type="scientific">Streptomyces macrosporus</name>
    <dbReference type="NCBI Taxonomy" id="44032"/>
    <lineage>
        <taxon>Bacteria</taxon>
        <taxon>Bacillati</taxon>
        <taxon>Actinomycetota</taxon>
        <taxon>Actinomycetes</taxon>
        <taxon>Kitasatosporales</taxon>
        <taxon>Streptomycetaceae</taxon>
        <taxon>Streptomyces</taxon>
    </lineage>
</organism>
<dbReference type="PANTHER" id="PTHR43080">
    <property type="entry name" value="CBS DOMAIN-CONTAINING PROTEIN CBSX3, MITOCHONDRIAL"/>
    <property type="match status" value="1"/>
</dbReference>
<evidence type="ECO:0000256" key="1">
    <source>
        <dbReference type="ARBA" id="ARBA00023122"/>
    </source>
</evidence>
<protein>
    <recommendedName>
        <fullName evidence="4">CBS domain-containing protein</fullName>
    </recommendedName>
</protein>
<dbReference type="InterPro" id="IPR051257">
    <property type="entry name" value="Diverse_CBS-Domain"/>
</dbReference>
<reference evidence="6" key="1">
    <citation type="journal article" date="2019" name="Int. J. Syst. Evol. Microbiol.">
        <title>The Global Catalogue of Microorganisms (GCM) 10K type strain sequencing project: providing services to taxonomists for standard genome sequencing and annotation.</title>
        <authorList>
            <consortium name="The Broad Institute Genomics Platform"/>
            <consortium name="The Broad Institute Genome Sequencing Center for Infectious Disease"/>
            <person name="Wu L."/>
            <person name="Ma J."/>
        </authorList>
    </citation>
    <scope>NUCLEOTIDE SEQUENCE [LARGE SCALE GENOMIC DNA]</scope>
    <source>
        <strain evidence="6">JCM 6305</strain>
    </source>
</reference>
<sequence>MEQVRHPQEQARAGAVTAGESTTAPAVCVRAGATLAEAARIMARRRVKRLPVVDAGGALVGVVGRGDLLRVFLRPDEDIAREVHREVSVPLFPDGEVGVRVSEGVVVFTRRVRDTALVPVAARMARAVEGSWTSGSTSSAPPFRSAVRRRPWRARRPEPALPRPAGPAVPPAPLRGVPEHAGDGPFGPGVGRTPEGTIGGRGRVRPDRRREGTV</sequence>
<name>A0ABP5WSL6_9ACTN</name>